<dbReference type="AlphaFoldDB" id="A0A9N9FHV3"/>
<keyword evidence="10" id="KW-0585">Phenylalanine catabolism</keyword>
<protein>
    <recommendedName>
        <fullName evidence="4">homogentisate 1,2-dioxygenase</fullName>
        <ecNumber evidence="4">1.13.11.5</ecNumber>
    </recommendedName>
</protein>
<dbReference type="EMBL" id="CAJVPI010000455">
    <property type="protein sequence ID" value="CAG8537410.1"/>
    <property type="molecule type" value="Genomic_DNA"/>
</dbReference>
<evidence type="ECO:0000313" key="15">
    <source>
        <dbReference type="EMBL" id="CAG8537410.1"/>
    </source>
</evidence>
<dbReference type="NCBIfam" id="TIGR01015">
    <property type="entry name" value="hmgA"/>
    <property type="match status" value="1"/>
</dbReference>
<feature type="binding site" evidence="12">
    <location>
        <position position="418"/>
    </location>
    <ligand>
        <name>homogentisate</name>
        <dbReference type="ChEBI" id="CHEBI:16169"/>
    </ligand>
</feature>
<dbReference type="SUPFAM" id="SSF51182">
    <property type="entry name" value="RmlC-like cupins"/>
    <property type="match status" value="1"/>
</dbReference>
<dbReference type="PANTHER" id="PTHR11056">
    <property type="entry name" value="HOMOGENTISATE 1,2-DIOXYGENASE"/>
    <property type="match status" value="1"/>
</dbReference>
<evidence type="ECO:0000256" key="6">
    <source>
        <dbReference type="ARBA" id="ARBA00022878"/>
    </source>
</evidence>
<accession>A0A9N9FHV3</accession>
<organism evidence="15 16">
    <name type="scientific">Paraglomus brasilianum</name>
    <dbReference type="NCBI Taxonomy" id="144538"/>
    <lineage>
        <taxon>Eukaryota</taxon>
        <taxon>Fungi</taxon>
        <taxon>Fungi incertae sedis</taxon>
        <taxon>Mucoromycota</taxon>
        <taxon>Glomeromycotina</taxon>
        <taxon>Glomeromycetes</taxon>
        <taxon>Paraglomerales</taxon>
        <taxon>Paraglomeraceae</taxon>
        <taxon>Paraglomus</taxon>
    </lineage>
</organism>
<feature type="active site" description="Proton acceptor" evidence="11">
    <location>
        <position position="360"/>
    </location>
</feature>
<name>A0A9N9FHV3_9GLOM</name>
<keyword evidence="5 12" id="KW-0479">Metal-binding</keyword>
<evidence type="ECO:0000256" key="5">
    <source>
        <dbReference type="ARBA" id="ARBA00022723"/>
    </source>
</evidence>
<evidence type="ECO:0000256" key="10">
    <source>
        <dbReference type="ARBA" id="ARBA00023232"/>
    </source>
</evidence>
<dbReference type="GO" id="GO:0006559">
    <property type="term" value="P:L-phenylalanine catabolic process"/>
    <property type="evidence" value="ECO:0007669"/>
    <property type="project" value="UniProtKB-KW"/>
</dbReference>
<comment type="pathway">
    <text evidence="2">Amino-acid degradation; L-phenylalanine degradation; acetoacetate and fumarate from L-phenylalanine: step 4/6.</text>
</comment>
<evidence type="ECO:0000256" key="7">
    <source>
        <dbReference type="ARBA" id="ARBA00022964"/>
    </source>
</evidence>
<evidence type="ECO:0000256" key="8">
    <source>
        <dbReference type="ARBA" id="ARBA00023002"/>
    </source>
</evidence>
<dbReference type="Pfam" id="PF20510">
    <property type="entry name" value="HgmA_N"/>
    <property type="match status" value="1"/>
</dbReference>
<evidence type="ECO:0000259" key="14">
    <source>
        <dbReference type="Pfam" id="PF20510"/>
    </source>
</evidence>
<keyword evidence="7" id="KW-0223">Dioxygenase</keyword>
<dbReference type="PANTHER" id="PTHR11056:SF0">
    <property type="entry name" value="HOMOGENTISATE 1,2-DIOXYGENASE"/>
    <property type="match status" value="1"/>
</dbReference>
<evidence type="ECO:0000259" key="13">
    <source>
        <dbReference type="Pfam" id="PF04209"/>
    </source>
</evidence>
<dbReference type="Proteomes" id="UP000789739">
    <property type="component" value="Unassembled WGS sequence"/>
</dbReference>
<proteinExistence type="inferred from homology"/>
<evidence type="ECO:0000256" key="2">
    <source>
        <dbReference type="ARBA" id="ARBA00004704"/>
    </source>
</evidence>
<evidence type="ECO:0000313" key="16">
    <source>
        <dbReference type="Proteomes" id="UP000789739"/>
    </source>
</evidence>
<feature type="domain" description="Homogentisate 1,2-dioxygenase C-terminal" evidence="13">
    <location>
        <begin position="348"/>
        <end position="498"/>
    </location>
</feature>
<feature type="binding site" evidence="12">
    <location>
        <position position="403"/>
    </location>
    <ligand>
        <name>Fe cation</name>
        <dbReference type="ChEBI" id="CHEBI:24875"/>
    </ligand>
</feature>
<dbReference type="CDD" id="cd07000">
    <property type="entry name" value="cupin_HGO_N"/>
    <property type="match status" value="1"/>
</dbReference>
<dbReference type="InterPro" id="IPR046452">
    <property type="entry name" value="HgmA_N"/>
</dbReference>
<keyword evidence="6" id="KW-0828">Tyrosine catabolism</keyword>
<dbReference type="GO" id="GO:0004411">
    <property type="term" value="F:homogentisate 1,2-dioxygenase activity"/>
    <property type="evidence" value="ECO:0007669"/>
    <property type="project" value="UniProtKB-EC"/>
</dbReference>
<evidence type="ECO:0000256" key="12">
    <source>
        <dbReference type="PIRSR" id="PIRSR605708-2"/>
    </source>
</evidence>
<dbReference type="GO" id="GO:0046872">
    <property type="term" value="F:metal ion binding"/>
    <property type="evidence" value="ECO:0007669"/>
    <property type="project" value="UniProtKB-KW"/>
</dbReference>
<feature type="binding site" evidence="12">
    <location>
        <position position="409"/>
    </location>
    <ligand>
        <name>Fe cation</name>
        <dbReference type="ChEBI" id="CHEBI:24875"/>
    </ligand>
</feature>
<dbReference type="Gene3D" id="2.60.120.10">
    <property type="entry name" value="Jelly Rolls"/>
    <property type="match status" value="1"/>
</dbReference>
<feature type="domain" description="Homogentisate 1,2-dioxygenase N-terminal" evidence="14">
    <location>
        <begin position="63"/>
        <end position="347"/>
    </location>
</feature>
<dbReference type="GO" id="GO:0006572">
    <property type="term" value="P:L-tyrosine catabolic process"/>
    <property type="evidence" value="ECO:0007669"/>
    <property type="project" value="UniProtKB-KW"/>
</dbReference>
<reference evidence="15" key="1">
    <citation type="submission" date="2021-06" db="EMBL/GenBank/DDBJ databases">
        <authorList>
            <person name="Kallberg Y."/>
            <person name="Tangrot J."/>
            <person name="Rosling A."/>
        </authorList>
    </citation>
    <scope>NUCLEOTIDE SEQUENCE</scope>
    <source>
        <strain evidence="15">BR232B</strain>
    </source>
</reference>
<dbReference type="GO" id="GO:0005737">
    <property type="term" value="C:cytoplasm"/>
    <property type="evidence" value="ECO:0007669"/>
    <property type="project" value="TreeGrafter"/>
</dbReference>
<dbReference type="OrthoDB" id="1689029at2759"/>
<dbReference type="InterPro" id="IPR014710">
    <property type="entry name" value="RmlC-like_jellyroll"/>
</dbReference>
<evidence type="ECO:0000256" key="3">
    <source>
        <dbReference type="ARBA" id="ARBA00007757"/>
    </source>
</evidence>
<evidence type="ECO:0000256" key="4">
    <source>
        <dbReference type="ARBA" id="ARBA00013127"/>
    </source>
</evidence>
<dbReference type="EC" id="1.13.11.5" evidence="4"/>
<comment type="cofactor">
    <cofactor evidence="1 12">
        <name>Fe cation</name>
        <dbReference type="ChEBI" id="CHEBI:24875"/>
    </cofactor>
</comment>
<evidence type="ECO:0000256" key="11">
    <source>
        <dbReference type="PIRSR" id="PIRSR605708-1"/>
    </source>
</evidence>
<comment type="similarity">
    <text evidence="3">Belongs to the homogentisate dioxygenase family.</text>
</comment>
<dbReference type="Pfam" id="PF04209">
    <property type="entry name" value="HgmA_C"/>
    <property type="match status" value="1"/>
</dbReference>
<evidence type="ECO:0000256" key="1">
    <source>
        <dbReference type="ARBA" id="ARBA00001962"/>
    </source>
</evidence>
<keyword evidence="16" id="KW-1185">Reference proteome</keyword>
<dbReference type="InterPro" id="IPR046451">
    <property type="entry name" value="HgmA_C"/>
</dbReference>
<evidence type="ECO:0000256" key="9">
    <source>
        <dbReference type="ARBA" id="ARBA00023004"/>
    </source>
</evidence>
<keyword evidence="9 12" id="KW-0408">Iron</keyword>
<sequence>MANNVWTSFIRWSIVTTLTHYAVIHNTGVSRRLLRYRTRYLSLLNCLLSPRNMAMTVKVDSYKYLSGFGNHFSSEALEGALPQGQNAPQKCPYGLYAEQLSGTAFTVDRRHNQRRLRQDASQRVAVHQAWLYRIRPSVAHLPYAFYKKIHPNFASSEMQYIPNQLRWSPFQLPADDSPVDFLHGLVTIAGAGDPTVKNGLAVHIYACNKSMEKRAMYNSDGDFLIVPQTGRLDITTEFGKMMVEPLEIVVIPRGIKFSVHLPQTHARGYILEVFGDHFELPDLGPIGANGLANPRDFLTPEAAFEDKDETWKIFNKYAGQLFIANQGHSPFDVVAWHGNYVPYTYDLRKFNAVNSVTFDHMDPSIFTVLTSKSAFPGTAIADFVIFPPRWSVQEHTFRPPYFHRNCMTEFMGLITGQYEAKAKGFLPGGASHMTPHGPDADTFEKASNEKLVPARVADNTMAFMFESSLMLGTTPWALSTEVLQSDYEQIWSGLKSHFRTNK</sequence>
<comment type="caution">
    <text evidence="15">The sequence shown here is derived from an EMBL/GenBank/DDBJ whole genome shotgun (WGS) entry which is preliminary data.</text>
</comment>
<feature type="binding site" evidence="12">
    <location>
        <position position="436"/>
    </location>
    <ligand>
        <name>homogentisate</name>
        <dbReference type="ChEBI" id="CHEBI:16169"/>
    </ligand>
</feature>
<dbReference type="InterPro" id="IPR011051">
    <property type="entry name" value="RmlC_Cupin_sf"/>
</dbReference>
<gene>
    <name evidence="15" type="ORF">PBRASI_LOCUS4416</name>
</gene>
<dbReference type="FunFam" id="2.60.120.10:FF:000034">
    <property type="entry name" value="Homogentisate 1,2-dioxygenase"/>
    <property type="match status" value="1"/>
</dbReference>
<dbReference type="InterPro" id="IPR005708">
    <property type="entry name" value="Homogentis_dOase"/>
</dbReference>
<feature type="binding site" evidence="12">
    <location>
        <position position="436"/>
    </location>
    <ligand>
        <name>Fe cation</name>
        <dbReference type="ChEBI" id="CHEBI:24875"/>
    </ligand>
</feature>
<keyword evidence="8" id="KW-0560">Oxidoreductase</keyword>